<feature type="signal peptide" evidence="1">
    <location>
        <begin position="1"/>
        <end position="26"/>
    </location>
</feature>
<evidence type="ECO:0000313" key="2">
    <source>
        <dbReference type="EnsemblPlants" id="HORVU.MOREX.r3.2HG0216430.1"/>
    </source>
</evidence>
<dbReference type="Proteomes" id="UP000011116">
    <property type="component" value="Chromosome 2H"/>
</dbReference>
<protein>
    <recommendedName>
        <fullName evidence="4">Knottin scorpion toxin-like domain-containing protein</fullName>
    </recommendedName>
</protein>
<feature type="chain" id="PRO_5035164670" description="Knottin scorpion toxin-like domain-containing protein" evidence="1">
    <location>
        <begin position="27"/>
        <end position="79"/>
    </location>
</feature>
<dbReference type="Gramene" id="HORVU.MOREX.r2.2HG0179960.1">
    <property type="protein sequence ID" value="HORVU.MOREX.r2.2HG0179960.1"/>
    <property type="gene ID" value="HORVU.MOREX.r2.2HG0179960"/>
</dbReference>
<organism evidence="2 3">
    <name type="scientific">Hordeum vulgare subsp. vulgare</name>
    <name type="common">Domesticated barley</name>
    <dbReference type="NCBI Taxonomy" id="112509"/>
    <lineage>
        <taxon>Eukaryota</taxon>
        <taxon>Viridiplantae</taxon>
        <taxon>Streptophyta</taxon>
        <taxon>Embryophyta</taxon>
        <taxon>Tracheophyta</taxon>
        <taxon>Spermatophyta</taxon>
        <taxon>Magnoliopsida</taxon>
        <taxon>Liliopsida</taxon>
        <taxon>Poales</taxon>
        <taxon>Poaceae</taxon>
        <taxon>BOP clade</taxon>
        <taxon>Pooideae</taxon>
        <taxon>Triticodae</taxon>
        <taxon>Triticeae</taxon>
        <taxon>Hordeinae</taxon>
        <taxon>Hordeum</taxon>
    </lineage>
</organism>
<evidence type="ECO:0000313" key="3">
    <source>
        <dbReference type="Proteomes" id="UP000011116"/>
    </source>
</evidence>
<dbReference type="EnsemblPlants" id="HORVU.MOREX.r3.2HG0216430.1">
    <property type="protein sequence ID" value="HORVU.MOREX.r3.2HG0216430.1"/>
    <property type="gene ID" value="HORVU.MOREX.r3.2HG0216430"/>
</dbReference>
<dbReference type="Gene3D" id="3.30.30.10">
    <property type="entry name" value="Knottin, scorpion toxin-like"/>
    <property type="match status" value="1"/>
</dbReference>
<name>A0A8I7B8Q3_HORVV</name>
<accession>A0A8I7B8Q3</accession>
<dbReference type="OMA" id="SEAKPCK"/>
<proteinExistence type="predicted"/>
<dbReference type="GO" id="GO:0006952">
    <property type="term" value="P:defense response"/>
    <property type="evidence" value="ECO:0000318"/>
    <property type="project" value="GO_Central"/>
</dbReference>
<reference evidence="2" key="3">
    <citation type="submission" date="2022-01" db="UniProtKB">
        <authorList>
            <consortium name="EnsemblPlants"/>
        </authorList>
    </citation>
    <scope>IDENTIFICATION</scope>
    <source>
        <strain evidence="2">subsp. vulgare</strain>
    </source>
</reference>
<evidence type="ECO:0000256" key="1">
    <source>
        <dbReference type="SAM" id="SignalP"/>
    </source>
</evidence>
<dbReference type="SMR" id="A0A8I7B8Q3"/>
<keyword evidence="1" id="KW-0732">Signal</keyword>
<evidence type="ECO:0008006" key="4">
    <source>
        <dbReference type="Google" id="ProtNLM"/>
    </source>
</evidence>
<keyword evidence="3" id="KW-1185">Reference proteome</keyword>
<reference evidence="3" key="1">
    <citation type="journal article" date="2012" name="Nature">
        <title>A physical, genetic and functional sequence assembly of the barley genome.</title>
        <authorList>
            <consortium name="The International Barley Genome Sequencing Consortium"/>
            <person name="Mayer K.F."/>
            <person name="Waugh R."/>
            <person name="Brown J.W."/>
            <person name="Schulman A."/>
            <person name="Langridge P."/>
            <person name="Platzer M."/>
            <person name="Fincher G.B."/>
            <person name="Muehlbauer G.J."/>
            <person name="Sato K."/>
            <person name="Close T.J."/>
            <person name="Wise R.P."/>
            <person name="Stein N."/>
        </authorList>
    </citation>
    <scope>NUCLEOTIDE SEQUENCE [LARGE SCALE GENOMIC DNA]</scope>
    <source>
        <strain evidence="3">cv. Morex</strain>
    </source>
</reference>
<sequence length="79" mass="8760">MGTLNMTILLCLLFLMPLHLVPGSEAKPCKELSGTYTASRCDQAGCVVACLKERFTQGQCEVVVKREKIMVLCFCKKEC</sequence>
<dbReference type="AlphaFoldDB" id="A0A8I7B8Q3"/>
<reference evidence="2" key="2">
    <citation type="submission" date="2020-10" db="EMBL/GenBank/DDBJ databases">
        <authorList>
            <person name="Scholz U."/>
            <person name="Mascher M."/>
            <person name="Fiebig A."/>
        </authorList>
    </citation>
    <scope>NUCLEOTIDE SEQUENCE [LARGE SCALE GENOMIC DNA]</scope>
    <source>
        <strain evidence="2">cv. Morex</strain>
    </source>
</reference>
<dbReference type="InterPro" id="IPR036574">
    <property type="entry name" value="Scorpion_toxin-like_sf"/>
</dbReference>
<dbReference type="Gramene" id="HORVU.MOREX.r3.2HG0216430.1">
    <property type="protein sequence ID" value="HORVU.MOREX.r3.2HG0216430.1"/>
    <property type="gene ID" value="HORVU.MOREX.r3.2HG0216430"/>
</dbReference>